<evidence type="ECO:0000313" key="2">
    <source>
        <dbReference type="Proteomes" id="UP000757232"/>
    </source>
</evidence>
<name>A0A9Q5I221_SANBA</name>
<proteinExistence type="predicted"/>
<dbReference type="SUPFAM" id="SSF54928">
    <property type="entry name" value="RNA-binding domain, RBD"/>
    <property type="match status" value="1"/>
</dbReference>
<comment type="caution">
    <text evidence="1">The sequence shown here is derived from an EMBL/GenBank/DDBJ whole genome shotgun (WGS) entry which is preliminary data.</text>
</comment>
<organism evidence="1 2">
    <name type="scientific">Sanghuangporus baumii</name>
    <name type="common">Phellinus baumii</name>
    <dbReference type="NCBI Taxonomy" id="108892"/>
    <lineage>
        <taxon>Eukaryota</taxon>
        <taxon>Fungi</taxon>
        <taxon>Dikarya</taxon>
        <taxon>Basidiomycota</taxon>
        <taxon>Agaricomycotina</taxon>
        <taxon>Agaricomycetes</taxon>
        <taxon>Hymenochaetales</taxon>
        <taxon>Hymenochaetaceae</taxon>
        <taxon>Sanghuangporus</taxon>
    </lineage>
</organism>
<reference evidence="1" key="1">
    <citation type="submission" date="2016-06" db="EMBL/GenBank/DDBJ databases">
        <title>Draft Genome sequence of the fungus Inonotus baumii.</title>
        <authorList>
            <person name="Zhu H."/>
            <person name="Lin W."/>
        </authorList>
    </citation>
    <scope>NUCLEOTIDE SEQUENCE</scope>
    <source>
        <strain evidence="1">821</strain>
    </source>
</reference>
<dbReference type="OrthoDB" id="5541797at2759"/>
<sequence>MIFPPSSTRRDLYVLSNWNELRQTSSSAAKASIAQTFPKVFVPIMSKTRRSEKSPADKERRHIHLHGLPRSATPADVMRLARQSIKDDGLLKNIAGAALDYNRFMQTGRAFISMTSGFFTKAAVRALKNAQMSSLPIRASVSDLQSTPARRRGKQGKQEAAERGVLDGCGKGGGIDVKGCDVVLYGLPGTIAAPALKQYLRRSGMVRRAQNGEPDCDVIKIEIPRKGFSAISKHLVRLNSPSEAHAFVRKIHMTFFLPDVWRKKYLLRARVVY</sequence>
<dbReference type="Proteomes" id="UP000757232">
    <property type="component" value="Unassembled WGS sequence"/>
</dbReference>
<dbReference type="InterPro" id="IPR035979">
    <property type="entry name" value="RBD_domain_sf"/>
</dbReference>
<protein>
    <submittedName>
        <fullName evidence="1">Uncharacterized protein</fullName>
    </submittedName>
</protein>
<dbReference type="AlphaFoldDB" id="A0A9Q5I221"/>
<gene>
    <name evidence="1" type="ORF">A7U60_g3009</name>
</gene>
<dbReference type="EMBL" id="LNZH02000148">
    <property type="protein sequence ID" value="OCB89827.1"/>
    <property type="molecule type" value="Genomic_DNA"/>
</dbReference>
<evidence type="ECO:0000313" key="1">
    <source>
        <dbReference type="EMBL" id="OCB89827.1"/>
    </source>
</evidence>
<accession>A0A9Q5I221</accession>
<keyword evidence="2" id="KW-1185">Reference proteome</keyword>
<dbReference type="GO" id="GO:0003676">
    <property type="term" value="F:nucleic acid binding"/>
    <property type="evidence" value="ECO:0007669"/>
    <property type="project" value="InterPro"/>
</dbReference>